<feature type="region of interest" description="Disordered" evidence="1">
    <location>
        <begin position="1"/>
        <end position="66"/>
    </location>
</feature>
<feature type="compositionally biased region" description="Basic and acidic residues" evidence="1">
    <location>
        <begin position="1797"/>
        <end position="1807"/>
    </location>
</feature>
<dbReference type="Pfam" id="PF17936">
    <property type="entry name" value="Big_6"/>
    <property type="match status" value="2"/>
</dbReference>
<feature type="region of interest" description="Disordered" evidence="1">
    <location>
        <begin position="2738"/>
        <end position="2765"/>
    </location>
</feature>
<dbReference type="InterPro" id="IPR044048">
    <property type="entry name" value="Big_12"/>
</dbReference>
<feature type="compositionally biased region" description="Polar residues" evidence="1">
    <location>
        <begin position="143"/>
        <end position="152"/>
    </location>
</feature>
<feature type="compositionally biased region" description="Polar residues" evidence="1">
    <location>
        <begin position="3142"/>
        <end position="3152"/>
    </location>
</feature>
<feature type="domain" description="Bacterial Ig-like" evidence="3">
    <location>
        <begin position="845"/>
        <end position="939"/>
    </location>
</feature>
<feature type="region of interest" description="Disordered" evidence="1">
    <location>
        <begin position="2936"/>
        <end position="2955"/>
    </location>
</feature>
<feature type="compositionally biased region" description="Low complexity" evidence="1">
    <location>
        <begin position="1111"/>
        <end position="1125"/>
    </location>
</feature>
<feature type="region of interest" description="Disordered" evidence="1">
    <location>
        <begin position="2644"/>
        <end position="2664"/>
    </location>
</feature>
<dbReference type="EMBL" id="MVKX01000001">
    <property type="protein sequence ID" value="OOV85712.1"/>
    <property type="molecule type" value="Genomic_DNA"/>
</dbReference>
<evidence type="ECO:0000313" key="4">
    <source>
        <dbReference type="EMBL" id="OOV85712.1"/>
    </source>
</evidence>
<dbReference type="Proteomes" id="UP000191160">
    <property type="component" value="Unassembled WGS sequence"/>
</dbReference>
<gene>
    <name evidence="4" type="ORF">B1202_03530</name>
</gene>
<dbReference type="Gene3D" id="2.60.40.10">
    <property type="entry name" value="Immunoglobulins"/>
    <property type="match status" value="6"/>
</dbReference>
<dbReference type="NCBIfam" id="NF033510">
    <property type="entry name" value="Ca_tandemer"/>
    <property type="match status" value="3"/>
</dbReference>
<feature type="region of interest" description="Disordered" evidence="1">
    <location>
        <begin position="3127"/>
        <end position="3152"/>
    </location>
</feature>
<comment type="caution">
    <text evidence="4">The sequence shown here is derived from an EMBL/GenBank/DDBJ whole genome shotgun (WGS) entry which is preliminary data.</text>
</comment>
<feature type="region of interest" description="Disordered" evidence="1">
    <location>
        <begin position="1785"/>
        <end position="1811"/>
    </location>
</feature>
<feature type="region of interest" description="Disordered" evidence="1">
    <location>
        <begin position="3331"/>
        <end position="3353"/>
    </location>
</feature>
<keyword evidence="5" id="KW-1185">Reference proteome</keyword>
<proteinExistence type="predicted"/>
<evidence type="ECO:0000259" key="2">
    <source>
        <dbReference type="Pfam" id="PF17936"/>
    </source>
</evidence>
<name>A0A1T1H792_9GAMM</name>
<feature type="region of interest" description="Disordered" evidence="1">
    <location>
        <begin position="1111"/>
        <end position="1131"/>
    </location>
</feature>
<evidence type="ECO:0000313" key="5">
    <source>
        <dbReference type="Proteomes" id="UP000191160"/>
    </source>
</evidence>
<evidence type="ECO:0000256" key="1">
    <source>
        <dbReference type="SAM" id="MobiDB-lite"/>
    </source>
</evidence>
<feature type="domain" description="Bacterial Ig-like" evidence="3">
    <location>
        <begin position="2191"/>
        <end position="2285"/>
    </location>
</feature>
<feature type="domain" description="Bacterial Ig" evidence="2">
    <location>
        <begin position="284"/>
        <end position="339"/>
    </location>
</feature>
<feature type="region of interest" description="Disordered" evidence="1">
    <location>
        <begin position="1496"/>
        <end position="1518"/>
    </location>
</feature>
<dbReference type="NCBIfam" id="TIGR03661">
    <property type="entry name" value="T1SS_VCA0849"/>
    <property type="match status" value="1"/>
</dbReference>
<feature type="region of interest" description="Disordered" evidence="1">
    <location>
        <begin position="1398"/>
        <end position="1424"/>
    </location>
</feature>
<feature type="region of interest" description="Disordered" evidence="1">
    <location>
        <begin position="2839"/>
        <end position="2862"/>
    </location>
</feature>
<feature type="compositionally biased region" description="Polar residues" evidence="1">
    <location>
        <begin position="2354"/>
        <end position="2368"/>
    </location>
</feature>
<feature type="compositionally biased region" description="Low complexity" evidence="1">
    <location>
        <begin position="3340"/>
        <end position="3350"/>
    </location>
</feature>
<accession>A0A1T1H792</accession>
<feature type="region of interest" description="Disordered" evidence="1">
    <location>
        <begin position="143"/>
        <end position="170"/>
    </location>
</feature>
<feature type="compositionally biased region" description="Low complexity" evidence="1">
    <location>
        <begin position="2754"/>
        <end position="2765"/>
    </location>
</feature>
<feature type="region of interest" description="Disordered" evidence="1">
    <location>
        <begin position="2322"/>
        <end position="2368"/>
    </location>
</feature>
<feature type="region of interest" description="Disordered" evidence="1">
    <location>
        <begin position="1593"/>
        <end position="1614"/>
    </location>
</feature>
<feature type="region of interest" description="Disordered" evidence="1">
    <location>
        <begin position="1304"/>
        <end position="1326"/>
    </location>
</feature>
<organism evidence="4 5">
    <name type="scientific">Acinetobacter amyesii</name>
    <dbReference type="NCBI Taxonomy" id="2942470"/>
    <lineage>
        <taxon>Bacteria</taxon>
        <taxon>Pseudomonadati</taxon>
        <taxon>Pseudomonadota</taxon>
        <taxon>Gammaproteobacteria</taxon>
        <taxon>Moraxellales</taxon>
        <taxon>Moraxellaceae</taxon>
        <taxon>Acinetobacter</taxon>
    </lineage>
</organism>
<feature type="compositionally biased region" description="Polar residues" evidence="1">
    <location>
        <begin position="15"/>
        <end position="25"/>
    </location>
</feature>
<feature type="region of interest" description="Disordered" evidence="1">
    <location>
        <begin position="622"/>
        <end position="647"/>
    </location>
</feature>
<reference evidence="4 5" key="1">
    <citation type="submission" date="2017-02" db="EMBL/GenBank/DDBJ databases">
        <title>Acinetobacter sp. ANC 4945, whole genome shotgun sequencing project.</title>
        <authorList>
            <person name="Radolfova-Krizova L."/>
            <person name="Al Atrouni A."/>
            <person name="Nemec A."/>
        </authorList>
    </citation>
    <scope>NUCLEOTIDE SEQUENCE [LARGE SCALE GENOMIC DNA]</scope>
    <source>
        <strain evidence="4 5">ANC 4945</strain>
    </source>
</reference>
<feature type="region of interest" description="Disordered" evidence="1">
    <location>
        <begin position="526"/>
        <end position="547"/>
    </location>
</feature>
<feature type="region of interest" description="Disordered" evidence="1">
    <location>
        <begin position="3625"/>
        <end position="3653"/>
    </location>
</feature>
<feature type="region of interest" description="Disordered" evidence="1">
    <location>
        <begin position="723"/>
        <end position="747"/>
    </location>
</feature>
<feature type="compositionally biased region" description="Low complexity" evidence="1">
    <location>
        <begin position="3636"/>
        <end position="3650"/>
    </location>
</feature>
<dbReference type="PANTHER" id="PTHR34677:SF3">
    <property type="entry name" value="BACTERIAL IG-LIKE DOMAIN-CONTAINING PROTEIN"/>
    <property type="match status" value="1"/>
</dbReference>
<evidence type="ECO:0000259" key="3">
    <source>
        <dbReference type="Pfam" id="PF19078"/>
    </source>
</evidence>
<feature type="domain" description="Bacterial Ig" evidence="2">
    <location>
        <begin position="2306"/>
        <end position="2366"/>
    </location>
</feature>
<feature type="compositionally biased region" description="Basic and acidic residues" evidence="1">
    <location>
        <begin position="1605"/>
        <end position="1614"/>
    </location>
</feature>
<dbReference type="InterPro" id="IPR019960">
    <property type="entry name" value="T1SS_VCA0849"/>
</dbReference>
<feature type="non-terminal residue" evidence="4">
    <location>
        <position position="1"/>
    </location>
</feature>
<dbReference type="PANTHER" id="PTHR34677">
    <property type="match status" value="1"/>
</dbReference>
<feature type="region of interest" description="Disordered" evidence="1">
    <location>
        <begin position="2456"/>
        <end position="2477"/>
    </location>
</feature>
<sequence length="4763" mass="497225">KDPNGKDIVVEFGTPVTQPDGSITVTGKVPEGTDSTVTVTVPEGSYDDTTGNPGQPGTGTGTVDTDRPQVEVTVTPNGDIVLTYPDDTDPSTITTDKITVKDPNGNDIVVDFGTPVTQPDGSITVTGKVPVGVDGTITVTVPESSYEDTTGNPGLPGQANGGEGTPVDTRAPDVTVDIVPNAANSSTATAVFKFSEAIDPTSFNATDLVVTGAKLIGQPVYDQATDSWSVELKVEPGQTVSVEVKPGSYTDLIGNAGTAGDDQLITVKITGVTPDVDENGSHITVITGKTEPGKDVVVQLPDGTTLPPTKAGVDGTWTITTTTPLQDGDFVTATTTDQDQQPIQDKVSLPLIYINVVAGDDVINEDELAGLTDPDGLFLITGTISNPDAEITVTVNGKPYTVDPANITPQGQWSLKVPATELGPDNSITAIAKTPTVTSEPAIRNPGLDNEAPTVDVQITEQGKITVQFVPDVNVASIDPKDFVVKDGNGDDITISFTPSADGLTYTAQLPDGFDSTVTVTVPEGSYEDVSGNPGQQGTGTGTVDTDRPQVEVTVTPNGDIVLTYPDDTDPSSITTDKIIVKDPNGKDIVVDFGTPVTQPDGSITVTGKVPEGTDSTITVTVPEGSYEDTTGNPGQPGTGTGTVDTDRPQVEVSVTPNGDIVLTYPDDTDPSTITTDKITVKDPTGKDIVVDFDTPETQPDGSITVTGKVPAGVDGTITVTVPEGSYEDTTGNPGQPGTGTGTVDTDRPQVEVTVTPNGDIVLTYPDDTDPSSITTDKITVKDPTGKDIVVDFGTPVTQPDGSITVTGKVPAGVDGTITVTVPEGSYEDVTGNPGVEGQDTTTVDTIAPEVAVTVTSSSADHTSATATFTFTEKIDPATFSTNDLIVTGGKVVGAITQVDEFTWTVELKTEPGVTVSVEVKDDSYSDVAGNTGKGDQDQLITLKITGVTPNTDANGDDITVITGKTEPNSEVSVLVPGQDTPLTVQSGPDGLWELTVPGILKDGNEVTATTTYEDKNGDVVSTGDEVELPFVYIDVVAGDDVINETELADLTETVDGQNFITVTGTISNPAADLVVNFNGTPYSGSQVTVTPQGQWSIRVPVADVKESNTVTAQATTDTATSNTAERQPGLDNQAPTVTVEITEQGLISIKYESDVNPSTVDVADYTVVDQFGKKVTVEYTVSEDGLTVTGKITSPVDGKVTVLVPKDSYQDFSGNNGTKGSASESVDTTSPTVNVTITPQGEIVVTYEDDVDPKSIDPKDIVVKDPSGNVITVELTPSADGLTYTGQVPDGIDGKVTVSVPTNSYEDLTGNPGKAGTGEGDVDTDRPQVEVTVTPEGQIIVTYPEDTDPTTIDPQDIIVKDPSGNDITVTLTPSDNGLTYTGKVPEGIDGKVTVDVPEGSYEDLTGNPGKVGGGEGSVDTDRPQVDVTVTPEGQIIVTYPEDTDPATIDPEDIVVKDPSGNVITVELTPSEGGLTYTGQVPEGIDGTVTVEVPEGSYEDLTGNPGKLGEGEGSVDTDRPQVEVTVTPEGQIIVEYPTDTDPTSITTDKIVVKDPEGNEITVTLTPSEGGLTYTGQVPDGVDGTVTVEVPENSYEDLTGNPGKAGEGKGDVDTDRPQVEVTVTPEGQIVVTYPEDTDPTSITTDKIVVKDPEGNEITVTLTPSEGGLTYTGQVPEGIDGTVTVEVPENSYEDLTGNPGKAGEGKGDVDTDRPQVEVTVTPEGQIVVTYPEDTDPTSITTDKIVVKDPEGNEITVTLTPSEDGLTYTGQVPDGIDGTVTVDVPENSYEDLTGNPGKAGEGKGSVDTDRPQVGVEITPNGDIILTYPEDTDPTTIGTSTITVEGPKGPITVEFGTPEVQTDGTVVVTAKVPEGVDGQVTVTVPEGSYEDLTGNPGKVGETQGNVDTDRPSVEITLTPQGSIVIQYEDDVDPTTIDPKDIVITDENGNPIKVELTVSPDGLTLTGQIPPNVDSKVTVIVPEGSYQDKTGNEGQYDIDSKLVDTDVPEVTVTVDPQGNITVTYPEDTDPKTIKPDAIVVKDPTGKEITVELTPSPDGLTYTAKVPEGIDGKVTVDVPAGSYEDLTGNPGTPSTGKYPVDTIAPTVEITLTPTGDIVVKFEDDVDPKSIDPETIIITDKDGKPVEVTLTPSEDGLTYTGKIPSGVDEQITVEVPTGSYTDLVGNPGVTDKETVDVDTIAPTVIVDIIAQATDSKATATFEFSEKIDPASFSSADLKVTGGQIVGQPTYNETTGLWSVELKVEPGQTVTVEVLPESYTDEAGNKGSGESDRLITVNITAVTPNTTEDGTHVTVITGKTEPGHDVVVTLPDGTELPPVKAGPDGTWTTTTELPLKDGDDLSASTTDQDGNPTKDTVSLPLISINVIAGDDVINEEEMAELTDEDGNFIITGTISNPNAAITVDVNGTEYTVDPADITPTGQWTLKVPATEIKPENSITATAKTDTVTSEPAIRNPGLDNDAPTVQIDITPQGEIKVTFAPDVDPATIDPKDFVITSLDGKPVVIDFTPSEDRLTYTGQVPTGVDTSITVKVPEASYSDKAGNPGEEGSETVTVDTAPPVAEVTVTPDGKITITYPDDTKPDTIDTTGIIVEGPDGEVIPGVTFEEQPDGTYTAKVPEGIDGDIVVKVPAGSYEDTTGNSGEPVKQPATVDTESPVVDVQIDENGKITLTYPEDTDPDTIDTTGIVVEGPNGPISDVTFEKQPDGTYTAKVPEGVDGEIVVKVPAGSYEDTTGNSGEPVEQPGTVDTDTPTATVTITPDGKITVTYPDDVDPSTITEELIVVEGPKGPIEVPFTPPVKQPDGSYVVTGEVPEGTDGEIVVKVPAGSYEDTTGNSGEPVAQPGTVDTDTPTAEVTITPDGKITVTYPDDVDPSTITEDKIVVEGPNGPIEVPFTPAVKQPDGSYVVTGEVPEGTDGDIVVKVPAGSYEDTTGNSGEPVEKQGTIDTESPAAEVTIEPNGEIIVTYSPDADKTTIDPADIVVKDSKGNTIVVDFVPSNDGLTYTGKVPTAIDENITVTVPENSFKDTTGNDNTTSVKTDPVDTIAPKVEVVITPEGQITLKYEDDVVPSTIDTSKIVIVDGNGKSVPVTFTPSENGLTLVGQVPDGIDSQITVTVPSGSYQDEVGNKGGKGSTSKPVDTQSPEVEISITPDGKITITYPDDVNPDSIEEGKIVVEGPNGPIEVPFTPPVKQPDGSYVVTGEVPEGTDGNVTVTVPTESYEDTLGNPGEEVDTTVPVDTIPPKAEVTVTPDGKITVTYPDDVDPNTIVEESITVTIPDPTDPNETIDIPVTFNPPVKQPDGSYVVTGEVPPGVDGTVTVTVPGTSYEDESGNPGEPNSGNGKVDTDVPTAIVTIQPNGDIVIKYPEDTNPDSIDTSTITFTDKDGDPVVVELTPSTDGKTFTGKVPNGNDTDITVSIPTGSYTDETGNPGAQVDVTEPVDTIAPNVNIDITPNGQITLTFDDDTVPSTIQTGKITVTDKSGNPIVVEFVPSQDDPLVLVGRVPEGTETGIVVTVPAGSYQDDVGNKGTLDQDSADVDAVPPVAVVTITPDGKITVTYPDDVDPSTITEEKIIVEGPNGPIEVPFNPPVEQPDGSYIVTGEVPPGVDGDITVTVPTDSYEDKSGNPGEDVTTTETPVDTVPPKAEVTITPDGKITVTYPDDVDPSTITEDKIIVEGPNGPIEVPFNPPVEQPDGSYIVTGEVPPGVDGKVTVTVPTDSYEDKSGNPGEEVDKTVPVDNIAPEVETTQVVTKEDQSVTLTWAHFGISDANTANDQLVITVTNLPKDGVLTIVDAAGNKTPIIAGQTLSYADINAGKVVFAPDANEASATDGGVYAGLEFNVSDGKHVTSGELEIVVDAVADKPSLTLDLLDWNPTVINLNKTTWSNLGTVNGNNLTANGGSGASKDALKKAFEYLLSDAGQTAYKNQIVSTGNTNSLVSEGNITAKTGVAITGYVFLEAGTVYKYTGKADDSGMLIIGNEDPKHVSWKGITSVDSTFTVAETGFYTFDFYMHNAEGDGNYNFKVVEESGKELAYYPDLKSAIAGLNDFYSATQPSVEWTVSDLLQKDATDKDQYGFHRPYFNLSGEVGEDISLGLLNTKLNDQDGSENLTLNFSGLVEGMQIYAVTVDGARVLLGTADTNGNLSFVADGMSIEGSSLVAIAPPSLVVTGNSLQLNVKLESVATEKSNGSTASSELEFGVILYPASVTNVAPEIEIEPEVVTVGSAVSGQKIATYAASDADNDSLTVTFANGSTVSADGFYQLSVVDQSVTLTQKGADQLNSGAALPSISLQVTDGKVTTPVTGNAELIELKATLTSEISVSTSTSGGTGGGSTSSVINVPNLGTIYKDAQGNYVSNDLVAGAKIVDIAAEMQAIINDPQYGNDFNNITNALRVFNNLKGDNSISEIIIINWENINKVLTQNELGFNFSNSFPQGFSSQKGTPSDWIVFDEAYSGAKYPVNSMVLNNSDTTNYIDGFNLSITGVQNVNGFQINMLEGVLFADGTQIAKTGEKNQNGQDQLGVVAPEAGTPEKVLQFTLHAEVLNDAEANVNVNGVKFKSAALDALVDAKVSVNGISVSKDSDGYYTYQGTSSSQVEDFVVKVTVPETSIQDVNVLTTQLETELGNSNNVLPIQETVTATASFAMFSLESESLLISDDIVFDLLADDNLGGNTLTTVNDFSIADQIDISSLLSDDATEANLAEFVTVVYDEETDSAVISIDRDGTSGPKYESQDLVVLLNQTSKVELDDLINNNQIIY</sequence>
<feature type="compositionally biased region" description="Basic and acidic residues" evidence="1">
    <location>
        <begin position="1701"/>
        <end position="1710"/>
    </location>
</feature>
<protein>
    <submittedName>
        <fullName evidence="4">Uncharacterized protein</fullName>
    </submittedName>
</protein>
<dbReference type="Pfam" id="PF19078">
    <property type="entry name" value="Big_12"/>
    <property type="match status" value="2"/>
</dbReference>
<dbReference type="InterPro" id="IPR013783">
    <property type="entry name" value="Ig-like_fold"/>
</dbReference>
<feature type="region of interest" description="Disordered" evidence="1">
    <location>
        <begin position="1689"/>
        <end position="1710"/>
    </location>
</feature>
<dbReference type="InterPro" id="IPR041498">
    <property type="entry name" value="Big_6"/>
</dbReference>
<dbReference type="Pfam" id="PF16184">
    <property type="entry name" value="Cadherin_3"/>
    <property type="match status" value="1"/>
</dbReference>